<dbReference type="InterPro" id="IPR054708">
    <property type="entry name" value="MTPAP-like_central"/>
</dbReference>
<keyword evidence="4" id="KW-1185">Reference proteome</keyword>
<dbReference type="Gene3D" id="1.10.1410.10">
    <property type="match status" value="1"/>
</dbReference>
<feature type="region of interest" description="Disordered" evidence="1">
    <location>
        <begin position="212"/>
        <end position="242"/>
    </location>
</feature>
<evidence type="ECO:0000259" key="2">
    <source>
        <dbReference type="Pfam" id="PF22600"/>
    </source>
</evidence>
<evidence type="ECO:0000313" key="4">
    <source>
        <dbReference type="Proteomes" id="UP001054857"/>
    </source>
</evidence>
<gene>
    <name evidence="3" type="ORF">Agub_g15630</name>
</gene>
<sequence>MYQNIYEQGGGQGGWGGPPQLPPGVGAPFLAHQTPVLPNLSFGPPVGALPGQWFGPAPGYGQLPVNYPGAQAYGQMQAIYGQAQPLAQGQGLGLPEPYGQQHPEARRNRWSNQPPPPPPQQQQAAADRSRRRFTEAPADRGSGAPRHLPSSLAAPNRHDNPVTSSSAAAPAAPIQNSGGRYGVRNGLEWGRGRHHMEAAALADVGRDAAVHPDSTAAAATGDGSNAVAGGPGKRKADQGPLGQALWDDEDNAVNQANGNGDAWAGLQGGLNHRHAATAAHEDAAAAAAAGGAAAAAASVGHVIPMPPICMQPPPHPSSPSTAAAAASSAAPAAAAPSHAGGGGGGGGGGAGGGSPEGYVYDVLGRNIRQLVTQLSPSEQEHRKKEMVLQLVRQAAAAAFPERAAVLRAEPFGSYVSGLGTCSSDIDVVLVGLAEPSLGLGFYSREERPRIARLLDRLTPHLRSRLHLTKLLPIRHARVPILKLATAGGVNVDVSIAGVSGPRAAEYLRQQVSAYPPLRPLVLVLKSFLRSEGLGEVASGGLSSYGLTYMTLAHLMEEAKRGSDPTDLGALLHSLLRRFGRRFDCGRMAVSVRHGGLVPKAALAGGSHVEHPDRIVTIDPLTGRNCTEGCFRSREVLDAMARADAYLTAWAVRQKDEVPYDADILGPLVRAVG</sequence>
<dbReference type="InterPro" id="IPR043519">
    <property type="entry name" value="NT_sf"/>
</dbReference>
<dbReference type="GO" id="GO:0005730">
    <property type="term" value="C:nucleolus"/>
    <property type="evidence" value="ECO:0007669"/>
    <property type="project" value="TreeGrafter"/>
</dbReference>
<dbReference type="SUPFAM" id="SSF81631">
    <property type="entry name" value="PAP/OAS1 substrate-binding domain"/>
    <property type="match status" value="1"/>
</dbReference>
<feature type="compositionally biased region" description="Low complexity" evidence="1">
    <location>
        <begin position="164"/>
        <end position="173"/>
    </location>
</feature>
<dbReference type="PANTHER" id="PTHR23092">
    <property type="entry name" value="POLY(A) RNA POLYMERASE"/>
    <property type="match status" value="1"/>
</dbReference>
<dbReference type="GO" id="GO:0031123">
    <property type="term" value="P:RNA 3'-end processing"/>
    <property type="evidence" value="ECO:0007669"/>
    <property type="project" value="TreeGrafter"/>
</dbReference>
<reference evidence="3 4" key="1">
    <citation type="journal article" date="2021" name="Sci. Rep.">
        <title>Genome sequencing of the multicellular alga Astrephomene provides insights into convergent evolution of germ-soma differentiation.</title>
        <authorList>
            <person name="Yamashita S."/>
            <person name="Yamamoto K."/>
            <person name="Matsuzaki R."/>
            <person name="Suzuki S."/>
            <person name="Yamaguchi H."/>
            <person name="Hirooka S."/>
            <person name="Minakuchi Y."/>
            <person name="Miyagishima S."/>
            <person name="Kawachi M."/>
            <person name="Toyoda A."/>
            <person name="Nozaki H."/>
        </authorList>
    </citation>
    <scope>NUCLEOTIDE SEQUENCE [LARGE SCALE GENOMIC DNA]</scope>
    <source>
        <strain evidence="3 4">NIES-4017</strain>
    </source>
</reference>
<feature type="compositionally biased region" description="Pro residues" evidence="1">
    <location>
        <begin position="308"/>
        <end position="317"/>
    </location>
</feature>
<dbReference type="EMBL" id="BMAR01000077">
    <property type="protein sequence ID" value="GFR52957.1"/>
    <property type="molecule type" value="Genomic_DNA"/>
</dbReference>
<dbReference type="Proteomes" id="UP001054857">
    <property type="component" value="Unassembled WGS sequence"/>
</dbReference>
<feature type="compositionally biased region" description="Low complexity" evidence="1">
    <location>
        <begin position="318"/>
        <end position="338"/>
    </location>
</feature>
<protein>
    <recommendedName>
        <fullName evidence="2">Poly(A) RNA polymerase mitochondrial-like central palm domain-containing protein</fullName>
    </recommendedName>
</protein>
<evidence type="ECO:0000256" key="1">
    <source>
        <dbReference type="SAM" id="MobiDB-lite"/>
    </source>
</evidence>
<organism evidence="3 4">
    <name type="scientific">Astrephomene gubernaculifera</name>
    <dbReference type="NCBI Taxonomy" id="47775"/>
    <lineage>
        <taxon>Eukaryota</taxon>
        <taxon>Viridiplantae</taxon>
        <taxon>Chlorophyta</taxon>
        <taxon>core chlorophytes</taxon>
        <taxon>Chlorophyceae</taxon>
        <taxon>CS clade</taxon>
        <taxon>Chlamydomonadales</taxon>
        <taxon>Astrephomenaceae</taxon>
        <taxon>Astrephomene</taxon>
    </lineage>
</organism>
<dbReference type="SUPFAM" id="SSF81301">
    <property type="entry name" value="Nucleotidyltransferase"/>
    <property type="match status" value="1"/>
</dbReference>
<dbReference type="GO" id="GO:1990817">
    <property type="term" value="F:poly(A) RNA polymerase activity"/>
    <property type="evidence" value="ECO:0007669"/>
    <property type="project" value="InterPro"/>
</dbReference>
<dbReference type="AlphaFoldDB" id="A0AAD3HU36"/>
<comment type="caution">
    <text evidence="3">The sequence shown here is derived from an EMBL/GenBank/DDBJ whole genome shotgun (WGS) entry which is preliminary data.</text>
</comment>
<dbReference type="GO" id="GO:0003729">
    <property type="term" value="F:mRNA binding"/>
    <property type="evidence" value="ECO:0007669"/>
    <property type="project" value="TreeGrafter"/>
</dbReference>
<feature type="domain" description="Poly(A) RNA polymerase mitochondrial-like central palm" evidence="2">
    <location>
        <begin position="364"/>
        <end position="505"/>
    </location>
</feature>
<accession>A0AAD3HU36</accession>
<feature type="region of interest" description="Disordered" evidence="1">
    <location>
        <begin position="308"/>
        <end position="351"/>
    </location>
</feature>
<dbReference type="Gene3D" id="3.30.460.10">
    <property type="entry name" value="Beta Polymerase, domain 2"/>
    <property type="match status" value="1"/>
</dbReference>
<dbReference type="CDD" id="cd05402">
    <property type="entry name" value="NT_PAP_TUTase"/>
    <property type="match status" value="1"/>
</dbReference>
<feature type="non-terminal residue" evidence="3">
    <location>
        <position position="1"/>
    </location>
</feature>
<proteinExistence type="predicted"/>
<dbReference type="GO" id="GO:0043634">
    <property type="term" value="P:polyadenylation-dependent ncRNA catabolic process"/>
    <property type="evidence" value="ECO:0007669"/>
    <property type="project" value="TreeGrafter"/>
</dbReference>
<dbReference type="GO" id="GO:0031499">
    <property type="term" value="C:TRAMP complex"/>
    <property type="evidence" value="ECO:0007669"/>
    <property type="project" value="TreeGrafter"/>
</dbReference>
<dbReference type="PANTHER" id="PTHR23092:SF15">
    <property type="entry name" value="INACTIVE NON-CANONICAL POLY(A) RNA POLYMERASE PROTEIN TRF4-2-RELATED"/>
    <property type="match status" value="1"/>
</dbReference>
<evidence type="ECO:0000313" key="3">
    <source>
        <dbReference type="EMBL" id="GFR52957.1"/>
    </source>
</evidence>
<dbReference type="Pfam" id="PF22600">
    <property type="entry name" value="MTPAP-like_central"/>
    <property type="match status" value="1"/>
</dbReference>
<feature type="compositionally biased region" description="Gly residues" evidence="1">
    <location>
        <begin position="339"/>
        <end position="351"/>
    </location>
</feature>
<dbReference type="InterPro" id="IPR045862">
    <property type="entry name" value="Trf4-like"/>
</dbReference>
<feature type="region of interest" description="Disordered" evidence="1">
    <location>
        <begin position="88"/>
        <end position="181"/>
    </location>
</feature>
<name>A0AAD3HU36_9CHLO</name>